<keyword evidence="1" id="KW-0472">Membrane</keyword>
<reference evidence="2 3" key="1">
    <citation type="submission" date="2020-08" db="EMBL/GenBank/DDBJ databases">
        <title>Oceanospirillum sp. nov. isolated from marine sediment.</title>
        <authorList>
            <person name="Ji X."/>
        </authorList>
    </citation>
    <scope>NUCLEOTIDE SEQUENCE [LARGE SCALE GENOMIC DNA]</scope>
    <source>
        <strain evidence="2 3">D5</strain>
    </source>
</reference>
<gene>
    <name evidence="2" type="ORF">H4O21_13460</name>
</gene>
<dbReference type="Proteomes" id="UP000565262">
    <property type="component" value="Unassembled WGS sequence"/>
</dbReference>
<comment type="caution">
    <text evidence="2">The sequence shown here is derived from an EMBL/GenBank/DDBJ whole genome shotgun (WGS) entry which is preliminary data.</text>
</comment>
<evidence type="ECO:0008006" key="4">
    <source>
        <dbReference type="Google" id="ProtNLM"/>
    </source>
</evidence>
<proteinExistence type="predicted"/>
<dbReference type="AlphaFoldDB" id="A0A839IRN9"/>
<keyword evidence="1" id="KW-0812">Transmembrane</keyword>
<dbReference type="EMBL" id="JACJFM010000017">
    <property type="protein sequence ID" value="MBB1487618.1"/>
    <property type="molecule type" value="Genomic_DNA"/>
</dbReference>
<organism evidence="2 3">
    <name type="scientific">Oceanospirillum sediminis</name>
    <dbReference type="NCBI Taxonomy" id="2760088"/>
    <lineage>
        <taxon>Bacteria</taxon>
        <taxon>Pseudomonadati</taxon>
        <taxon>Pseudomonadota</taxon>
        <taxon>Gammaproteobacteria</taxon>
        <taxon>Oceanospirillales</taxon>
        <taxon>Oceanospirillaceae</taxon>
        <taxon>Oceanospirillum</taxon>
    </lineage>
</organism>
<feature type="transmembrane region" description="Helical" evidence="1">
    <location>
        <begin position="73"/>
        <end position="98"/>
    </location>
</feature>
<feature type="transmembrane region" description="Helical" evidence="1">
    <location>
        <begin position="38"/>
        <end position="61"/>
    </location>
</feature>
<evidence type="ECO:0000256" key="1">
    <source>
        <dbReference type="SAM" id="Phobius"/>
    </source>
</evidence>
<evidence type="ECO:0000313" key="3">
    <source>
        <dbReference type="Proteomes" id="UP000565262"/>
    </source>
</evidence>
<keyword evidence="1" id="KW-1133">Transmembrane helix</keyword>
<name>A0A839IRN9_9GAMM</name>
<feature type="transmembrane region" description="Helical" evidence="1">
    <location>
        <begin position="128"/>
        <end position="152"/>
    </location>
</feature>
<sequence length="173" mass="19693">MKETRSNSVYWLILLAGLVLMASVPEQAGWIDTKRGWFTQPMVGSVLGLGAMVLFAAWKVLFSCRIRSLNPGYLLEAAFISAGRYRVAIITSGLFFLYINTLSVIGFVPATLAFVTLLLWLARLLDRFWFSVSVFALFVIVLIFRVGLSLWLPDVWLYEFLPEHWAIFANQYL</sequence>
<keyword evidence="3" id="KW-1185">Reference proteome</keyword>
<protein>
    <recommendedName>
        <fullName evidence="4">Tripartite tricarboxylate transporter TctB family protein</fullName>
    </recommendedName>
</protein>
<feature type="transmembrane region" description="Helical" evidence="1">
    <location>
        <begin position="104"/>
        <end position="121"/>
    </location>
</feature>
<accession>A0A839IRN9</accession>
<evidence type="ECO:0000313" key="2">
    <source>
        <dbReference type="EMBL" id="MBB1487618.1"/>
    </source>
</evidence>